<dbReference type="EMBL" id="BTRK01000002">
    <property type="protein sequence ID" value="GMR35286.1"/>
    <property type="molecule type" value="Genomic_DNA"/>
</dbReference>
<evidence type="ECO:0000313" key="4">
    <source>
        <dbReference type="Proteomes" id="UP001328107"/>
    </source>
</evidence>
<dbReference type="Pfam" id="PF00431">
    <property type="entry name" value="CUB"/>
    <property type="match status" value="1"/>
</dbReference>
<reference evidence="4" key="1">
    <citation type="submission" date="2022-10" db="EMBL/GenBank/DDBJ databases">
        <title>Genome assembly of Pristionchus species.</title>
        <authorList>
            <person name="Yoshida K."/>
            <person name="Sommer R.J."/>
        </authorList>
    </citation>
    <scope>NUCLEOTIDE SEQUENCE [LARGE SCALE GENOMIC DNA]</scope>
    <source>
        <strain evidence="4">RS5460</strain>
    </source>
</reference>
<evidence type="ECO:0000313" key="3">
    <source>
        <dbReference type="EMBL" id="GMR35286.1"/>
    </source>
</evidence>
<dbReference type="Proteomes" id="UP001328107">
    <property type="component" value="Unassembled WGS sequence"/>
</dbReference>
<dbReference type="Gene3D" id="2.60.120.290">
    <property type="entry name" value="Spermadhesin, CUB domain"/>
    <property type="match status" value="1"/>
</dbReference>
<protein>
    <recommendedName>
        <fullName evidence="2">CUB domain-containing protein</fullName>
    </recommendedName>
</protein>
<feature type="non-terminal residue" evidence="3">
    <location>
        <position position="83"/>
    </location>
</feature>
<gene>
    <name evidence="3" type="ORF">PMAYCL1PPCAC_05481</name>
</gene>
<keyword evidence="1" id="KW-1015">Disulfide bond</keyword>
<accession>A0AAN5CBM1</accession>
<dbReference type="SUPFAM" id="SSF49854">
    <property type="entry name" value="Spermadhesin, CUB domain"/>
    <property type="match status" value="1"/>
</dbReference>
<proteinExistence type="predicted"/>
<dbReference type="InterPro" id="IPR000859">
    <property type="entry name" value="CUB_dom"/>
</dbReference>
<keyword evidence="4" id="KW-1185">Reference proteome</keyword>
<comment type="caution">
    <text evidence="3">The sequence shown here is derived from an EMBL/GenBank/DDBJ whole genome shotgun (WGS) entry which is preliminary data.</text>
</comment>
<evidence type="ECO:0000256" key="1">
    <source>
        <dbReference type="ARBA" id="ARBA00023157"/>
    </source>
</evidence>
<dbReference type="CDD" id="cd00041">
    <property type="entry name" value="CUB"/>
    <property type="match status" value="1"/>
</dbReference>
<dbReference type="AlphaFoldDB" id="A0AAN5CBM1"/>
<organism evidence="3 4">
    <name type="scientific">Pristionchus mayeri</name>
    <dbReference type="NCBI Taxonomy" id="1317129"/>
    <lineage>
        <taxon>Eukaryota</taxon>
        <taxon>Metazoa</taxon>
        <taxon>Ecdysozoa</taxon>
        <taxon>Nematoda</taxon>
        <taxon>Chromadorea</taxon>
        <taxon>Rhabditida</taxon>
        <taxon>Rhabditina</taxon>
        <taxon>Diplogasteromorpha</taxon>
        <taxon>Diplogasteroidea</taxon>
        <taxon>Neodiplogasteridae</taxon>
        <taxon>Pristionchus</taxon>
    </lineage>
</organism>
<dbReference type="InterPro" id="IPR035914">
    <property type="entry name" value="Sperma_CUB_dom_sf"/>
</dbReference>
<sequence>MKKIYAQIYSPNYPLSIPGQQTCQYILTANEGTRASLIFHKFNCQGASLAVYDGQTEDQPFITSHLPQMELRLLREVVGKRNS</sequence>
<name>A0AAN5CBM1_9BILA</name>
<evidence type="ECO:0000259" key="2">
    <source>
        <dbReference type="Pfam" id="PF00431"/>
    </source>
</evidence>
<feature type="domain" description="CUB" evidence="2">
    <location>
        <begin position="5"/>
        <end position="62"/>
    </location>
</feature>